<name>A0A022Q0F9_ERYGU</name>
<sequence length="81" mass="8392">MTVSVTENLTKSNGAFLSFDSSSFSSSSFVVIVSGVSVKLHEIRARVLGFGKLGRNRSGGGGAGENGELRMQLPAMEIGLG</sequence>
<evidence type="ECO:0000313" key="2">
    <source>
        <dbReference type="Proteomes" id="UP000030748"/>
    </source>
</evidence>
<accession>A0A022Q0F9</accession>
<evidence type="ECO:0000313" key="1">
    <source>
        <dbReference type="EMBL" id="EYU21496.1"/>
    </source>
</evidence>
<reference evidence="1 2" key="1">
    <citation type="journal article" date="2013" name="Proc. Natl. Acad. Sci. U.S.A.">
        <title>Fine-scale variation in meiotic recombination in Mimulus inferred from population shotgun sequencing.</title>
        <authorList>
            <person name="Hellsten U."/>
            <person name="Wright K.M."/>
            <person name="Jenkins J."/>
            <person name="Shu S."/>
            <person name="Yuan Y."/>
            <person name="Wessler S.R."/>
            <person name="Schmutz J."/>
            <person name="Willis J.H."/>
            <person name="Rokhsar D.S."/>
        </authorList>
    </citation>
    <scope>NUCLEOTIDE SEQUENCE [LARGE SCALE GENOMIC DNA]</scope>
    <source>
        <strain evidence="2">cv. DUN x IM62</strain>
    </source>
</reference>
<organism evidence="1 2">
    <name type="scientific">Erythranthe guttata</name>
    <name type="common">Yellow monkey flower</name>
    <name type="synonym">Mimulus guttatus</name>
    <dbReference type="NCBI Taxonomy" id="4155"/>
    <lineage>
        <taxon>Eukaryota</taxon>
        <taxon>Viridiplantae</taxon>
        <taxon>Streptophyta</taxon>
        <taxon>Embryophyta</taxon>
        <taxon>Tracheophyta</taxon>
        <taxon>Spermatophyta</taxon>
        <taxon>Magnoliopsida</taxon>
        <taxon>eudicotyledons</taxon>
        <taxon>Gunneridae</taxon>
        <taxon>Pentapetalae</taxon>
        <taxon>asterids</taxon>
        <taxon>lamiids</taxon>
        <taxon>Lamiales</taxon>
        <taxon>Phrymaceae</taxon>
        <taxon>Erythranthe</taxon>
    </lineage>
</organism>
<proteinExistence type="predicted"/>
<dbReference type="EMBL" id="KI632223">
    <property type="protein sequence ID" value="EYU21496.1"/>
    <property type="molecule type" value="Genomic_DNA"/>
</dbReference>
<dbReference type="AlphaFoldDB" id="A0A022Q0F9"/>
<dbReference type="Proteomes" id="UP000030748">
    <property type="component" value="Unassembled WGS sequence"/>
</dbReference>
<keyword evidence="2" id="KW-1185">Reference proteome</keyword>
<protein>
    <submittedName>
        <fullName evidence="1">Uncharacterized protein</fullName>
    </submittedName>
</protein>
<gene>
    <name evidence="1" type="ORF">MIMGU_mgv1a017332mg</name>
</gene>